<evidence type="ECO:0000256" key="4">
    <source>
        <dbReference type="ARBA" id="ARBA00022490"/>
    </source>
</evidence>
<dbReference type="GO" id="GO:0051028">
    <property type="term" value="P:mRNA transport"/>
    <property type="evidence" value="ECO:0007669"/>
    <property type="project" value="UniProtKB-KW"/>
</dbReference>
<protein>
    <recommendedName>
        <fullName evidence="10">Dynein light chain</fullName>
    </recommendedName>
</protein>
<evidence type="ECO:0000256" key="1">
    <source>
        <dbReference type="ARBA" id="ARBA00004123"/>
    </source>
</evidence>
<dbReference type="GO" id="GO:0035721">
    <property type="term" value="P:intraciliary retrograde transport"/>
    <property type="evidence" value="ECO:0007669"/>
    <property type="project" value="TreeGrafter"/>
</dbReference>
<keyword evidence="10" id="KW-0243">Dynein</keyword>
<dbReference type="PANTHER" id="PTHR11886">
    <property type="entry name" value="DYNEIN LIGHT CHAIN"/>
    <property type="match status" value="1"/>
</dbReference>
<dbReference type="GO" id="GO:0044458">
    <property type="term" value="P:motile cilium assembly"/>
    <property type="evidence" value="ECO:0007669"/>
    <property type="project" value="TreeGrafter"/>
</dbReference>
<dbReference type="AlphaFoldDB" id="A0A8C2RG46"/>
<evidence type="ECO:0000256" key="6">
    <source>
        <dbReference type="ARBA" id="ARBA00022816"/>
    </source>
</evidence>
<keyword evidence="9" id="KW-0539">Nucleus</keyword>
<dbReference type="GO" id="GO:0005874">
    <property type="term" value="C:microtubule"/>
    <property type="evidence" value="ECO:0007669"/>
    <property type="project" value="UniProtKB-KW"/>
</dbReference>
<sequence>SKDRRVAVIKNADMSEQMQRDTLECAAQALEKYNTEKAIVAHIKESNKKYHPIWHCIEGRNFCSYVTCETKDFICFSLGQVANLLFKSG</sequence>
<organism evidence="11">
    <name type="scientific">Capra hircus</name>
    <name type="common">Goat</name>
    <dbReference type="NCBI Taxonomy" id="9925"/>
    <lineage>
        <taxon>Eukaryota</taxon>
        <taxon>Metazoa</taxon>
        <taxon>Chordata</taxon>
        <taxon>Craniata</taxon>
        <taxon>Vertebrata</taxon>
        <taxon>Euteleostomi</taxon>
        <taxon>Mammalia</taxon>
        <taxon>Eutheria</taxon>
        <taxon>Laurasiatheria</taxon>
        <taxon>Artiodactyla</taxon>
        <taxon>Ruminantia</taxon>
        <taxon>Pecora</taxon>
        <taxon>Bovidae</taxon>
        <taxon>Caprinae</taxon>
        <taxon>Capra</taxon>
    </lineage>
</organism>
<keyword evidence="8 10" id="KW-0206">Cytoskeleton</keyword>
<dbReference type="SUPFAM" id="SSF54648">
    <property type="entry name" value="DLC"/>
    <property type="match status" value="1"/>
</dbReference>
<evidence type="ECO:0000256" key="3">
    <source>
        <dbReference type="ARBA" id="ARBA00022448"/>
    </source>
</evidence>
<dbReference type="Ensembl" id="ENSCHIT00010040076.1">
    <property type="protein sequence ID" value="ENSCHIP00010028415.1"/>
    <property type="gene ID" value="ENSCHIG00010021133.1"/>
</dbReference>
<evidence type="ECO:0000313" key="11">
    <source>
        <dbReference type="Ensembl" id="ENSCHIP00010028415.1"/>
    </source>
</evidence>
<reference evidence="11" key="2">
    <citation type="submission" date="2025-08" db="UniProtKB">
        <authorList>
            <consortium name="Ensembl"/>
        </authorList>
    </citation>
    <scope>IDENTIFICATION</scope>
</reference>
<evidence type="ECO:0000256" key="9">
    <source>
        <dbReference type="ARBA" id="ARBA00023242"/>
    </source>
</evidence>
<dbReference type="GO" id="GO:0015031">
    <property type="term" value="P:protein transport"/>
    <property type="evidence" value="ECO:0007669"/>
    <property type="project" value="UniProtKB-KW"/>
</dbReference>
<dbReference type="Gene3D" id="3.30.740.10">
    <property type="entry name" value="Protein Inhibitor Of Neuronal Nitric Oxide Synthase"/>
    <property type="match status" value="1"/>
</dbReference>
<reference evidence="11" key="1">
    <citation type="submission" date="2019-03" db="EMBL/GenBank/DDBJ databases">
        <title>Genome sequencing and reference-guided assembly of Black Bengal Goat (Capra hircus).</title>
        <authorList>
            <person name="Siddiki A.Z."/>
            <person name="Baten A."/>
            <person name="Billah M."/>
            <person name="Alam M.A.U."/>
            <person name="Shawrob K.S.M."/>
            <person name="Saha S."/>
            <person name="Chowdhury M."/>
            <person name="Rahman A.H."/>
            <person name="Stear M."/>
            <person name="Miah G."/>
            <person name="Das G.B."/>
            <person name="Hossain M.M."/>
            <person name="Kumkum M."/>
            <person name="Islam M.S."/>
            <person name="Mollah A.M."/>
            <person name="Ahsan A."/>
            <person name="Tusar F."/>
            <person name="Khan M.K.I."/>
        </authorList>
    </citation>
    <scope>NUCLEOTIDE SEQUENCE [LARGE SCALE GENOMIC DNA]</scope>
</reference>
<dbReference type="FunFam" id="3.30.740.10:FF:000005">
    <property type="entry name" value="Dynein light chain"/>
    <property type="match status" value="1"/>
</dbReference>
<keyword evidence="3" id="KW-0813">Transport</keyword>
<dbReference type="GO" id="GO:0005634">
    <property type="term" value="C:nucleus"/>
    <property type="evidence" value="ECO:0007669"/>
    <property type="project" value="UniProtKB-SubCell"/>
</dbReference>
<comment type="similarity">
    <text evidence="10">Belongs to the dynein light chain family.</text>
</comment>
<dbReference type="Pfam" id="PF01221">
    <property type="entry name" value="Dynein_light"/>
    <property type="match status" value="1"/>
</dbReference>
<dbReference type="PANTHER" id="PTHR11886:SF91">
    <property type="entry name" value="DYNEIN LIGHT CHAIN 1, CYTOPLASMIC"/>
    <property type="match status" value="1"/>
</dbReference>
<dbReference type="InterPro" id="IPR037177">
    <property type="entry name" value="DLC_sf"/>
</dbReference>
<dbReference type="GO" id="GO:0005868">
    <property type="term" value="C:cytoplasmic dynein complex"/>
    <property type="evidence" value="ECO:0007669"/>
    <property type="project" value="TreeGrafter"/>
</dbReference>
<keyword evidence="4 10" id="KW-0963">Cytoplasm</keyword>
<evidence type="ECO:0000256" key="10">
    <source>
        <dbReference type="RuleBase" id="RU365010"/>
    </source>
</evidence>
<keyword evidence="5 10" id="KW-0493">Microtubule</keyword>
<proteinExistence type="inferred from homology"/>
<accession>A0A8C2RG46</accession>
<keyword evidence="10" id="KW-0505">Motor protein</keyword>
<dbReference type="InterPro" id="IPR001372">
    <property type="entry name" value="Dynein_light_chain_typ-1/2"/>
</dbReference>
<comment type="subcellular location">
    <subcellularLocation>
        <location evidence="2 10">Cytoplasm</location>
        <location evidence="2 10">Cytoskeleton</location>
    </subcellularLocation>
    <subcellularLocation>
        <location evidence="1">Nucleus</location>
    </subcellularLocation>
</comment>
<keyword evidence="7" id="KW-0653">Protein transport</keyword>
<evidence type="ECO:0000256" key="2">
    <source>
        <dbReference type="ARBA" id="ARBA00004245"/>
    </source>
</evidence>
<dbReference type="GO" id="GO:0045505">
    <property type="term" value="F:dynein intermediate chain binding"/>
    <property type="evidence" value="ECO:0007669"/>
    <property type="project" value="TreeGrafter"/>
</dbReference>
<evidence type="ECO:0000256" key="5">
    <source>
        <dbReference type="ARBA" id="ARBA00022701"/>
    </source>
</evidence>
<dbReference type="CDD" id="cd21452">
    <property type="entry name" value="DLC-like_DYNLL1_DYNLL2"/>
    <property type="match status" value="1"/>
</dbReference>
<keyword evidence="6" id="KW-0509">mRNA transport</keyword>
<dbReference type="GO" id="GO:0005929">
    <property type="term" value="C:cilium"/>
    <property type="evidence" value="ECO:0007669"/>
    <property type="project" value="GOC"/>
</dbReference>
<evidence type="ECO:0000256" key="7">
    <source>
        <dbReference type="ARBA" id="ARBA00022927"/>
    </source>
</evidence>
<dbReference type="SMART" id="SM01375">
    <property type="entry name" value="Dynein_light"/>
    <property type="match status" value="1"/>
</dbReference>
<name>A0A8C2RG46_CAPHI</name>
<evidence type="ECO:0000256" key="8">
    <source>
        <dbReference type="ARBA" id="ARBA00023212"/>
    </source>
</evidence>